<feature type="transmembrane region" description="Helical" evidence="9">
    <location>
        <begin position="516"/>
        <end position="538"/>
    </location>
</feature>
<evidence type="ECO:0000256" key="1">
    <source>
        <dbReference type="ARBA" id="ARBA00004141"/>
    </source>
</evidence>
<dbReference type="InterPro" id="IPR050125">
    <property type="entry name" value="GPCR_opsins"/>
</dbReference>
<gene>
    <name evidence="11" type="ORF">pdam_00013636</name>
</gene>
<keyword evidence="3 9" id="KW-1133">Transmembrane helix</keyword>
<dbReference type="SUPFAM" id="SSF81321">
    <property type="entry name" value="Family A G protein-coupled receptor-like"/>
    <property type="match status" value="2"/>
</dbReference>
<keyword evidence="2 9" id="KW-0812">Transmembrane</keyword>
<evidence type="ECO:0000256" key="2">
    <source>
        <dbReference type="ARBA" id="ARBA00022692"/>
    </source>
</evidence>
<evidence type="ECO:0000256" key="9">
    <source>
        <dbReference type="SAM" id="Phobius"/>
    </source>
</evidence>
<dbReference type="InterPro" id="IPR017452">
    <property type="entry name" value="GPCR_Rhodpsn_7TM"/>
</dbReference>
<dbReference type="Gene3D" id="1.20.1070.10">
    <property type="entry name" value="Rhodopsin 7-helix transmembrane proteins"/>
    <property type="match status" value="2"/>
</dbReference>
<evidence type="ECO:0000256" key="6">
    <source>
        <dbReference type="ARBA" id="ARBA00023170"/>
    </source>
</evidence>
<evidence type="ECO:0000256" key="7">
    <source>
        <dbReference type="ARBA" id="ARBA00023224"/>
    </source>
</evidence>
<feature type="transmembrane region" description="Helical" evidence="9">
    <location>
        <begin position="236"/>
        <end position="260"/>
    </location>
</feature>
<dbReference type="PROSITE" id="PS50262">
    <property type="entry name" value="G_PROTEIN_RECEP_F1_2"/>
    <property type="match status" value="2"/>
</dbReference>
<keyword evidence="7" id="KW-0807">Transducer</keyword>
<feature type="region of interest" description="Disordered" evidence="8">
    <location>
        <begin position="316"/>
        <end position="343"/>
    </location>
</feature>
<feature type="transmembrane region" description="Helical" evidence="9">
    <location>
        <begin position="430"/>
        <end position="451"/>
    </location>
</feature>
<dbReference type="InterPro" id="IPR000276">
    <property type="entry name" value="GPCR_Rhodpsn"/>
</dbReference>
<dbReference type="EMBL" id="RCHS01001299">
    <property type="protein sequence ID" value="RMX54206.1"/>
    <property type="molecule type" value="Genomic_DNA"/>
</dbReference>
<feature type="domain" description="G-protein coupled receptors family 1 profile" evidence="10">
    <location>
        <begin position="369"/>
        <end position="626"/>
    </location>
</feature>
<feature type="transmembrane region" description="Helical" evidence="9">
    <location>
        <begin position="90"/>
        <end position="111"/>
    </location>
</feature>
<organism evidence="11 12">
    <name type="scientific">Pocillopora damicornis</name>
    <name type="common">Cauliflower coral</name>
    <name type="synonym">Millepora damicornis</name>
    <dbReference type="NCBI Taxonomy" id="46731"/>
    <lineage>
        <taxon>Eukaryota</taxon>
        <taxon>Metazoa</taxon>
        <taxon>Cnidaria</taxon>
        <taxon>Anthozoa</taxon>
        <taxon>Hexacorallia</taxon>
        <taxon>Scleractinia</taxon>
        <taxon>Astrocoeniina</taxon>
        <taxon>Pocilloporidae</taxon>
        <taxon>Pocillopora</taxon>
    </lineage>
</organism>
<feature type="transmembrane region" description="Helical" evidence="9">
    <location>
        <begin position="132"/>
        <end position="156"/>
    </location>
</feature>
<proteinExistence type="predicted"/>
<dbReference type="AlphaFoldDB" id="A0A3M6UKM2"/>
<evidence type="ECO:0000313" key="11">
    <source>
        <dbReference type="EMBL" id="RMX54206.1"/>
    </source>
</evidence>
<comment type="subcellular location">
    <subcellularLocation>
        <location evidence="1">Membrane</location>
        <topology evidence="1">Multi-pass membrane protein</topology>
    </subcellularLocation>
</comment>
<accession>A0A3M6UKM2</accession>
<feature type="compositionally biased region" description="Polar residues" evidence="8">
    <location>
        <begin position="316"/>
        <end position="339"/>
    </location>
</feature>
<protein>
    <recommendedName>
        <fullName evidence="10">G-protein coupled receptors family 1 profile domain-containing protein</fullName>
    </recommendedName>
</protein>
<keyword evidence="4" id="KW-0297">G-protein coupled receptor</keyword>
<dbReference type="OrthoDB" id="5964307at2759"/>
<evidence type="ECO:0000259" key="10">
    <source>
        <dbReference type="PROSITE" id="PS50262"/>
    </source>
</evidence>
<feature type="transmembrane region" description="Helical" evidence="9">
    <location>
        <begin position="358"/>
        <end position="378"/>
    </location>
</feature>
<dbReference type="GO" id="GO:0004930">
    <property type="term" value="F:G protein-coupled receptor activity"/>
    <property type="evidence" value="ECO:0007669"/>
    <property type="project" value="UniProtKB-KW"/>
</dbReference>
<evidence type="ECO:0000256" key="8">
    <source>
        <dbReference type="SAM" id="MobiDB-lite"/>
    </source>
</evidence>
<evidence type="ECO:0000313" key="12">
    <source>
        <dbReference type="Proteomes" id="UP000275408"/>
    </source>
</evidence>
<dbReference type="Proteomes" id="UP000275408">
    <property type="component" value="Unassembled WGS sequence"/>
</dbReference>
<feature type="transmembrane region" description="Helical" evidence="9">
    <location>
        <begin position="390"/>
        <end position="410"/>
    </location>
</feature>
<feature type="transmembrane region" description="Helical" evidence="9">
    <location>
        <begin position="472"/>
        <end position="496"/>
    </location>
</feature>
<evidence type="ECO:0000256" key="4">
    <source>
        <dbReference type="ARBA" id="ARBA00023040"/>
    </source>
</evidence>
<feature type="transmembrane region" description="Helical" evidence="9">
    <location>
        <begin position="20"/>
        <end position="38"/>
    </location>
</feature>
<feature type="transmembrane region" description="Helical" evidence="9">
    <location>
        <begin position="50"/>
        <end position="70"/>
    </location>
</feature>
<keyword evidence="6" id="KW-0675">Receptor</keyword>
<dbReference type="PRINTS" id="PR00237">
    <property type="entry name" value="GPCRRHODOPSN"/>
</dbReference>
<name>A0A3M6UKM2_POCDA</name>
<keyword evidence="12" id="KW-1185">Reference proteome</keyword>
<evidence type="ECO:0000256" key="5">
    <source>
        <dbReference type="ARBA" id="ARBA00023136"/>
    </source>
</evidence>
<dbReference type="SMART" id="SM01381">
    <property type="entry name" value="7TM_GPCR_Srsx"/>
    <property type="match status" value="1"/>
</dbReference>
<sequence>MADLPSRSVALTIVESGFMIALNIFSLGGNIMVCIAVYRNIRLRSTTNIYIIALAISDLLSAIFVMPFAAGALISGRWPFGKVLCQVNAFFSLFVVYVSPVTMGLTAVNRYMRICKSDMEYKRFFSPIKSRLVLAFVWGLIAGYILFSRLAGLQGFQFVPEYASCLNQHLAASSKILHYFVVVGLFFLLPLAVTIFSYRKVSRKIQEHNINLAMTHQSQRRDVNFSAHEIRISKSLFVVVFAFMLCWVPAWLITILVRFVGKVPRNVQLLCAFFVNLSNAINPFIYAGMNPLFRLEFKRILHCAYCNKIRNESGSNTDYNQQGSTQRTQSCDNNDNTPNKMADLPSRSVALTIVESSFMIALNIMSLGGNIMVCIAVYRNTRLRSTTNIYIIALAISDLLSAIFVMPFAAGVLISGRWPFGKVLCQRNAFFSLFAVYVSPVTMGLTAVNRYMRICKSDMEYKRFFSPIKSRLMLAFVWGLIAGYILFSRLAGLQGFQFVPEYAACLNQHLAASSKIAHYFVVVGLFFLLPLAVTIFSYRKVSRKIQEHNINLAMTQQSQRRDAHFSAHEIRISKSLFVVVFAFMLCWVPAWLITILVRFVGKVPRNVQLMCAFFLNLSNTVNPFIYAGMNPLFRLEFKRVLHCAYNNKIRNESESNADDNQQLSTQRTVAFAQNTTQHHTL</sequence>
<dbReference type="GO" id="GO:0016020">
    <property type="term" value="C:membrane"/>
    <property type="evidence" value="ECO:0007669"/>
    <property type="project" value="UniProtKB-SubCell"/>
</dbReference>
<keyword evidence="5 9" id="KW-0472">Membrane</keyword>
<feature type="transmembrane region" description="Helical" evidence="9">
    <location>
        <begin position="576"/>
        <end position="601"/>
    </location>
</feature>
<feature type="transmembrane region" description="Helical" evidence="9">
    <location>
        <begin position="176"/>
        <end position="198"/>
    </location>
</feature>
<dbReference type="Pfam" id="PF00001">
    <property type="entry name" value="7tm_1"/>
    <property type="match status" value="2"/>
</dbReference>
<dbReference type="CDD" id="cd00637">
    <property type="entry name" value="7tm_classA_rhodopsin-like"/>
    <property type="match status" value="2"/>
</dbReference>
<comment type="caution">
    <text evidence="11">The sequence shown here is derived from an EMBL/GenBank/DDBJ whole genome shotgun (WGS) entry which is preliminary data.</text>
</comment>
<evidence type="ECO:0000256" key="3">
    <source>
        <dbReference type="ARBA" id="ARBA00022989"/>
    </source>
</evidence>
<dbReference type="PANTHER" id="PTHR24240">
    <property type="entry name" value="OPSIN"/>
    <property type="match status" value="1"/>
</dbReference>
<feature type="domain" description="G-protein coupled receptors family 1 profile" evidence="10">
    <location>
        <begin position="29"/>
        <end position="286"/>
    </location>
</feature>
<reference evidence="11 12" key="1">
    <citation type="journal article" date="2018" name="Sci. Rep.">
        <title>Comparative analysis of the Pocillopora damicornis genome highlights role of immune system in coral evolution.</title>
        <authorList>
            <person name="Cunning R."/>
            <person name="Bay R.A."/>
            <person name="Gillette P."/>
            <person name="Baker A.C."/>
            <person name="Traylor-Knowles N."/>
        </authorList>
    </citation>
    <scope>NUCLEOTIDE SEQUENCE [LARGE SCALE GENOMIC DNA]</scope>
    <source>
        <strain evidence="11">RSMAS</strain>
        <tissue evidence="11">Whole animal</tissue>
    </source>
</reference>
<feature type="transmembrane region" description="Helical" evidence="9">
    <location>
        <begin position="607"/>
        <end position="629"/>
    </location>
</feature>